<reference evidence="16 17" key="1">
    <citation type="journal article" date="2011" name="Stand. Genomic Sci.">
        <title>Complete genome sequence of Desulfobulbus propionicus type strain (1pr3).</title>
        <authorList>
            <person name="Pagani I."/>
            <person name="Lapidus A."/>
            <person name="Nolan M."/>
            <person name="Lucas S."/>
            <person name="Hammon N."/>
            <person name="Deshpande S."/>
            <person name="Cheng J.F."/>
            <person name="Chertkov O."/>
            <person name="Davenport K."/>
            <person name="Tapia R."/>
            <person name="Han C."/>
            <person name="Goodwin L."/>
            <person name="Pitluck S."/>
            <person name="Liolios K."/>
            <person name="Mavromatis K."/>
            <person name="Ivanova N."/>
            <person name="Mikhailova N."/>
            <person name="Pati A."/>
            <person name="Chen A."/>
            <person name="Palaniappan K."/>
            <person name="Land M."/>
            <person name="Hauser L."/>
            <person name="Chang Y.J."/>
            <person name="Jeffries C.D."/>
            <person name="Detter J.C."/>
            <person name="Brambilla E."/>
            <person name="Kannan K.P."/>
            <person name="Djao O.D."/>
            <person name="Rohde M."/>
            <person name="Pukall R."/>
            <person name="Spring S."/>
            <person name="Goker M."/>
            <person name="Sikorski J."/>
            <person name="Woyke T."/>
            <person name="Bristow J."/>
            <person name="Eisen J.A."/>
            <person name="Markowitz V."/>
            <person name="Hugenholtz P."/>
            <person name="Kyrpides N.C."/>
            <person name="Klenk H.P."/>
        </authorList>
    </citation>
    <scope>NUCLEOTIDE SEQUENCE [LARGE SCALE GENOMIC DNA]</scope>
    <source>
        <strain evidence="17">ATCC 33891 / DSM 2032 / 1pr3</strain>
    </source>
</reference>
<dbReference type="GO" id="GO:0005886">
    <property type="term" value="C:plasma membrane"/>
    <property type="evidence" value="ECO:0007669"/>
    <property type="project" value="UniProtKB-SubCell"/>
</dbReference>
<dbReference type="GO" id="GO:0005524">
    <property type="term" value="F:ATP binding"/>
    <property type="evidence" value="ECO:0007669"/>
    <property type="project" value="UniProtKB-KW"/>
</dbReference>
<evidence type="ECO:0000256" key="2">
    <source>
        <dbReference type="ARBA" id="ARBA00004651"/>
    </source>
</evidence>
<evidence type="ECO:0000256" key="1">
    <source>
        <dbReference type="ARBA" id="ARBA00000085"/>
    </source>
</evidence>
<keyword evidence="10" id="KW-0067">ATP-binding</keyword>
<evidence type="ECO:0000256" key="14">
    <source>
        <dbReference type="SAM" id="Phobius"/>
    </source>
</evidence>
<dbReference type="EMBL" id="CP002364">
    <property type="protein sequence ID" value="ADW19002.1"/>
    <property type="molecule type" value="Genomic_DNA"/>
</dbReference>
<evidence type="ECO:0000256" key="12">
    <source>
        <dbReference type="ARBA" id="ARBA00023012"/>
    </source>
</evidence>
<dbReference type="InterPro" id="IPR005467">
    <property type="entry name" value="His_kinase_dom"/>
</dbReference>
<evidence type="ECO:0000256" key="4">
    <source>
        <dbReference type="ARBA" id="ARBA00022475"/>
    </source>
</evidence>
<dbReference type="Pfam" id="PF02518">
    <property type="entry name" value="HATPase_c"/>
    <property type="match status" value="1"/>
</dbReference>
<evidence type="ECO:0000256" key="11">
    <source>
        <dbReference type="ARBA" id="ARBA00022989"/>
    </source>
</evidence>
<dbReference type="Proteomes" id="UP000006365">
    <property type="component" value="Chromosome"/>
</dbReference>
<feature type="transmembrane region" description="Helical" evidence="14">
    <location>
        <begin position="14"/>
        <end position="36"/>
    </location>
</feature>
<dbReference type="KEGG" id="dpr:Despr_2868"/>
<comment type="catalytic activity">
    <reaction evidence="1">
        <text>ATP + protein L-histidine = ADP + protein N-phospho-L-histidine.</text>
        <dbReference type="EC" id="2.7.13.3"/>
    </reaction>
</comment>
<evidence type="ECO:0000313" key="16">
    <source>
        <dbReference type="EMBL" id="ADW19002.1"/>
    </source>
</evidence>
<dbReference type="Gene3D" id="1.10.287.130">
    <property type="match status" value="1"/>
</dbReference>
<dbReference type="SMART" id="SM00387">
    <property type="entry name" value="HATPase_c"/>
    <property type="match status" value="1"/>
</dbReference>
<dbReference type="SUPFAM" id="SSF55874">
    <property type="entry name" value="ATPase domain of HSP90 chaperone/DNA topoisomerase II/histidine kinase"/>
    <property type="match status" value="1"/>
</dbReference>
<evidence type="ECO:0000256" key="9">
    <source>
        <dbReference type="ARBA" id="ARBA00022777"/>
    </source>
</evidence>
<keyword evidence="13 14" id="KW-0472">Membrane</keyword>
<dbReference type="CDD" id="cd00075">
    <property type="entry name" value="HATPase"/>
    <property type="match status" value="1"/>
</dbReference>
<keyword evidence="17" id="KW-1185">Reference proteome</keyword>
<feature type="domain" description="Histidine kinase" evidence="15">
    <location>
        <begin position="331"/>
        <end position="547"/>
    </location>
</feature>
<dbReference type="SUPFAM" id="SSF47384">
    <property type="entry name" value="Homodimeric domain of signal transducing histidine kinase"/>
    <property type="match status" value="1"/>
</dbReference>
<dbReference type="CDD" id="cd00082">
    <property type="entry name" value="HisKA"/>
    <property type="match status" value="1"/>
</dbReference>
<keyword evidence="6" id="KW-0808">Transferase</keyword>
<keyword evidence="12" id="KW-0902">Two-component regulatory system</keyword>
<keyword evidence="9 16" id="KW-0418">Kinase</keyword>
<keyword evidence="5" id="KW-0597">Phosphoprotein</keyword>
<protein>
    <recommendedName>
        <fullName evidence="3">histidine kinase</fullName>
        <ecNumber evidence="3">2.7.13.3</ecNumber>
    </recommendedName>
</protein>
<dbReference type="PRINTS" id="PR00344">
    <property type="entry name" value="BCTRLSENSOR"/>
</dbReference>
<keyword evidence="4" id="KW-1003">Cell membrane</keyword>
<name>A0A7U4DQG7_DESPD</name>
<evidence type="ECO:0000256" key="13">
    <source>
        <dbReference type="ARBA" id="ARBA00023136"/>
    </source>
</evidence>
<dbReference type="Pfam" id="PF00512">
    <property type="entry name" value="HisKA"/>
    <property type="match status" value="1"/>
</dbReference>
<accession>A0A7U4DQG7</accession>
<dbReference type="InterPro" id="IPR004358">
    <property type="entry name" value="Sig_transdc_His_kin-like_C"/>
</dbReference>
<evidence type="ECO:0000256" key="3">
    <source>
        <dbReference type="ARBA" id="ARBA00012438"/>
    </source>
</evidence>
<organism evidence="16 17">
    <name type="scientific">Desulfobulbus propionicus (strain ATCC 33891 / DSM 2032 / VKM B-1956 / 1pr3)</name>
    <dbReference type="NCBI Taxonomy" id="577650"/>
    <lineage>
        <taxon>Bacteria</taxon>
        <taxon>Pseudomonadati</taxon>
        <taxon>Thermodesulfobacteriota</taxon>
        <taxon>Desulfobulbia</taxon>
        <taxon>Desulfobulbales</taxon>
        <taxon>Desulfobulbaceae</taxon>
        <taxon>Desulfobulbus</taxon>
    </lineage>
</organism>
<comment type="subcellular location">
    <subcellularLocation>
        <location evidence="2">Cell membrane</location>
        <topology evidence="2">Multi-pass membrane protein</topology>
    </subcellularLocation>
</comment>
<dbReference type="Pfam" id="PF02743">
    <property type="entry name" value="dCache_1"/>
    <property type="match status" value="1"/>
</dbReference>
<keyword evidence="7 14" id="KW-0812">Transmembrane</keyword>
<evidence type="ECO:0000256" key="10">
    <source>
        <dbReference type="ARBA" id="ARBA00022840"/>
    </source>
</evidence>
<feature type="transmembrane region" description="Helical" evidence="14">
    <location>
        <begin position="276"/>
        <end position="299"/>
    </location>
</feature>
<sequence length="547" mass="61223">MREKLKDYLRLKRLLSAGFFTSGIIPIIIIASGSIYNFKQLSINDIEVTARQVAEHRTDVINTFLNSQVNFLSTLMNLYPLDYLENQENLKNLFLAISKEGQEGAIVDLQLIDTNGKQLAYVGPYQEKVQGKDYKDIPWFSEVLVRGTYVSDVFSGFRNYPHFVIALTNPLKTYVLRATINSGIFNSLLYSAQIGPNGDAFILNSNGEFQTPSLQKMDKLNALEIKMLKHHPGTEISSDDEYLYASQWLNGNMWLLVIKTKITDSLGVYYKYRNRIIFIVAATAALFLFIASGISRFIVERMQRADREQTALDQQMAHIEKMANIGRLAAGIAHEINNPLQLIQMQAGWIDELLQEENPEQIANLDEYRQSVGKIKQHVNRAGTITHRLLGFSRKISAEYDVQINELIRETISFLESEANSNNITLNLHFDDALPVIRTDGSQVQQALLNLIENSLDAVGSGGQIDITTSRSPKEVSIQIADNGPGIKPEVLAKIWEPFFTTKEPGKGTGLGLSICSDIAHKLGGEIIAENRPQGGAQFTLKLPIRG</sequence>
<dbReference type="SMART" id="SM00388">
    <property type="entry name" value="HisKA"/>
    <property type="match status" value="1"/>
</dbReference>
<dbReference type="Gene3D" id="3.30.565.10">
    <property type="entry name" value="Histidine kinase-like ATPase, C-terminal domain"/>
    <property type="match status" value="1"/>
</dbReference>
<dbReference type="EC" id="2.7.13.3" evidence="3"/>
<dbReference type="AlphaFoldDB" id="A0A7U4DQG7"/>
<dbReference type="PANTHER" id="PTHR43065:SF46">
    <property type="entry name" value="C4-DICARBOXYLATE TRANSPORT SENSOR PROTEIN DCTB"/>
    <property type="match status" value="1"/>
</dbReference>
<gene>
    <name evidence="16" type="ordered locus">Despr_2868</name>
</gene>
<dbReference type="InterPro" id="IPR033479">
    <property type="entry name" value="dCache_1"/>
</dbReference>
<keyword evidence="8" id="KW-0547">Nucleotide-binding</keyword>
<proteinExistence type="predicted"/>
<dbReference type="PANTHER" id="PTHR43065">
    <property type="entry name" value="SENSOR HISTIDINE KINASE"/>
    <property type="match status" value="1"/>
</dbReference>
<evidence type="ECO:0000256" key="7">
    <source>
        <dbReference type="ARBA" id="ARBA00022692"/>
    </source>
</evidence>
<evidence type="ECO:0000256" key="8">
    <source>
        <dbReference type="ARBA" id="ARBA00022741"/>
    </source>
</evidence>
<dbReference type="InterPro" id="IPR003661">
    <property type="entry name" value="HisK_dim/P_dom"/>
</dbReference>
<evidence type="ECO:0000259" key="15">
    <source>
        <dbReference type="PROSITE" id="PS50109"/>
    </source>
</evidence>
<dbReference type="RefSeq" id="WP_015725527.1">
    <property type="nucleotide sequence ID" value="NC_014972.1"/>
</dbReference>
<dbReference type="InterPro" id="IPR036890">
    <property type="entry name" value="HATPase_C_sf"/>
</dbReference>
<dbReference type="PROSITE" id="PS50109">
    <property type="entry name" value="HIS_KIN"/>
    <property type="match status" value="1"/>
</dbReference>
<evidence type="ECO:0000313" key="17">
    <source>
        <dbReference type="Proteomes" id="UP000006365"/>
    </source>
</evidence>
<dbReference type="InterPro" id="IPR036097">
    <property type="entry name" value="HisK_dim/P_sf"/>
</dbReference>
<evidence type="ECO:0000256" key="5">
    <source>
        <dbReference type="ARBA" id="ARBA00022553"/>
    </source>
</evidence>
<keyword evidence="11 14" id="KW-1133">Transmembrane helix</keyword>
<evidence type="ECO:0000256" key="6">
    <source>
        <dbReference type="ARBA" id="ARBA00022679"/>
    </source>
</evidence>
<dbReference type="InterPro" id="IPR003594">
    <property type="entry name" value="HATPase_dom"/>
</dbReference>
<dbReference type="GO" id="GO:0000155">
    <property type="term" value="F:phosphorelay sensor kinase activity"/>
    <property type="evidence" value="ECO:0007669"/>
    <property type="project" value="InterPro"/>
</dbReference>